<sequence length="198" mass="21859">MKIPPEVCRLAASCAPPLRILMSLKNINREVAYTRAIYICQNLARLTVYELIGGQILLPNEEEGAALRPSPLVLLPVVDEPSAGAVEAVARIETTFLAVKSTRDTAGSQQVEFTVLVPTNGKTTRHGNLRAWADREHRIFLVPDAEGNEDTAACYEFDKGLRKATQPWKEKADLERGLELARMLLLATDGEGADNRHR</sequence>
<proteinExistence type="predicted"/>
<protein>
    <submittedName>
        <fullName evidence="1">Uncharacterized protein</fullName>
    </submittedName>
</protein>
<evidence type="ECO:0000313" key="2">
    <source>
        <dbReference type="Proteomes" id="UP001240639"/>
    </source>
</evidence>
<accession>A0ABT9HMN6</accession>
<name>A0ABT9HMN6_9SPHN</name>
<dbReference type="EMBL" id="JAVAIM010000001">
    <property type="protein sequence ID" value="MDP4574416.1"/>
    <property type="molecule type" value="Genomic_DNA"/>
</dbReference>
<comment type="caution">
    <text evidence="1">The sequence shown here is derived from an EMBL/GenBank/DDBJ whole genome shotgun (WGS) entry which is preliminary data.</text>
</comment>
<evidence type="ECO:0000313" key="1">
    <source>
        <dbReference type="EMBL" id="MDP4574416.1"/>
    </source>
</evidence>
<reference evidence="1 2" key="1">
    <citation type="submission" date="2023-08" db="EMBL/GenBank/DDBJ databases">
        <title>genomic of G39.</title>
        <authorList>
            <person name="Wang Y."/>
        </authorList>
    </citation>
    <scope>NUCLEOTIDE SEQUENCE [LARGE SCALE GENOMIC DNA]</scope>
    <source>
        <strain evidence="1 2">G39</strain>
    </source>
</reference>
<organism evidence="1 2">
    <name type="scientific">Qipengyuania profundimaris</name>
    <dbReference type="NCBI Taxonomy" id="3067652"/>
    <lineage>
        <taxon>Bacteria</taxon>
        <taxon>Pseudomonadati</taxon>
        <taxon>Pseudomonadota</taxon>
        <taxon>Alphaproteobacteria</taxon>
        <taxon>Sphingomonadales</taxon>
        <taxon>Erythrobacteraceae</taxon>
        <taxon>Qipengyuania</taxon>
    </lineage>
</organism>
<gene>
    <name evidence="1" type="ORF">Q9K02_04595</name>
</gene>
<dbReference type="RefSeq" id="WP_305931831.1">
    <property type="nucleotide sequence ID" value="NZ_JAVAIM010000001.1"/>
</dbReference>
<keyword evidence="2" id="KW-1185">Reference proteome</keyword>
<dbReference type="Proteomes" id="UP001240639">
    <property type="component" value="Unassembled WGS sequence"/>
</dbReference>